<dbReference type="OrthoDB" id="291892at2"/>
<dbReference type="InterPro" id="IPR006976">
    <property type="entry name" value="VanZ-like"/>
</dbReference>
<dbReference type="PANTHER" id="PTHR28008">
    <property type="entry name" value="DOMAIN PROTEIN, PUTATIVE (AFU_ORTHOLOGUE AFUA_3G10980)-RELATED"/>
    <property type="match status" value="1"/>
</dbReference>
<evidence type="ECO:0000259" key="2">
    <source>
        <dbReference type="Pfam" id="PF04892"/>
    </source>
</evidence>
<feature type="transmembrane region" description="Helical" evidence="1">
    <location>
        <begin position="86"/>
        <end position="102"/>
    </location>
</feature>
<dbReference type="PANTHER" id="PTHR28008:SF1">
    <property type="entry name" value="DOMAIN PROTEIN, PUTATIVE (AFU_ORTHOLOGUE AFUA_3G10980)-RELATED"/>
    <property type="match status" value="1"/>
</dbReference>
<keyword evidence="1" id="KW-0812">Transmembrane</keyword>
<keyword evidence="1" id="KW-1133">Transmembrane helix</keyword>
<dbReference type="KEGG" id="vbh:CMV30_02035"/>
<evidence type="ECO:0000313" key="3">
    <source>
        <dbReference type="EMBL" id="ATC62839.1"/>
    </source>
</evidence>
<keyword evidence="4" id="KW-1185">Reference proteome</keyword>
<gene>
    <name evidence="3" type="ORF">CMV30_02035</name>
</gene>
<evidence type="ECO:0000313" key="4">
    <source>
        <dbReference type="Proteomes" id="UP000217265"/>
    </source>
</evidence>
<dbReference type="Pfam" id="PF04892">
    <property type="entry name" value="VanZ"/>
    <property type="match status" value="1"/>
</dbReference>
<keyword evidence="1" id="KW-0472">Membrane</keyword>
<name>A0A290Q2G0_9BACT</name>
<dbReference type="AlphaFoldDB" id="A0A290Q2G0"/>
<reference evidence="3 4" key="1">
    <citation type="submission" date="2017-09" db="EMBL/GenBank/DDBJ databases">
        <title>Complete genome sequence of Verrucomicrobial strain HZ-65, isolated from freshwater.</title>
        <authorList>
            <person name="Choi A."/>
        </authorList>
    </citation>
    <scope>NUCLEOTIDE SEQUENCE [LARGE SCALE GENOMIC DNA]</scope>
    <source>
        <strain evidence="3 4">HZ-65</strain>
    </source>
</reference>
<protein>
    <recommendedName>
        <fullName evidence="2">VanZ-like domain-containing protein</fullName>
    </recommendedName>
</protein>
<dbReference type="Proteomes" id="UP000217265">
    <property type="component" value="Chromosome"/>
</dbReference>
<dbReference type="EMBL" id="CP023344">
    <property type="protein sequence ID" value="ATC62839.1"/>
    <property type="molecule type" value="Genomic_DNA"/>
</dbReference>
<accession>A0A290Q2G0</accession>
<evidence type="ECO:0000256" key="1">
    <source>
        <dbReference type="SAM" id="Phobius"/>
    </source>
</evidence>
<sequence length="173" mass="19336">MEIRRRKICERVRRPPERKRLAAGFGGFSVARVTQPSSTTHPQPPGARSSRAVFWPLVLMALIFFASSNSQIAAPNVSGIDKFGHFVVYGWLGVLWARVPWVTRWKPLGVWTAVAVASLYGITDEFHQSFTPGRGVEFADWLADTVGALVAVTIYARWHGLRRWLEGGLFSRG</sequence>
<feature type="domain" description="VanZ-like" evidence="2">
    <location>
        <begin position="56"/>
        <end position="156"/>
    </location>
</feature>
<organism evidence="3 4">
    <name type="scientific">Nibricoccus aquaticus</name>
    <dbReference type="NCBI Taxonomy" id="2576891"/>
    <lineage>
        <taxon>Bacteria</taxon>
        <taxon>Pseudomonadati</taxon>
        <taxon>Verrucomicrobiota</taxon>
        <taxon>Opitutia</taxon>
        <taxon>Opitutales</taxon>
        <taxon>Opitutaceae</taxon>
        <taxon>Nibricoccus</taxon>
    </lineage>
</organism>
<feature type="transmembrane region" description="Helical" evidence="1">
    <location>
        <begin position="52"/>
        <end position="74"/>
    </location>
</feature>
<dbReference type="NCBIfam" id="NF037970">
    <property type="entry name" value="vanZ_1"/>
    <property type="match status" value="1"/>
</dbReference>
<proteinExistence type="predicted"/>